<dbReference type="RefSeq" id="WP_093055189.1">
    <property type="nucleotide sequence ID" value="NZ_FOGT01000019.1"/>
</dbReference>
<feature type="transmembrane region" description="Helical" evidence="1">
    <location>
        <begin position="6"/>
        <end position="26"/>
    </location>
</feature>
<name>A0A1H9WSG3_9BACI</name>
<evidence type="ECO:0000313" key="3">
    <source>
        <dbReference type="Proteomes" id="UP000198571"/>
    </source>
</evidence>
<protein>
    <submittedName>
        <fullName evidence="2">Uncharacterized protein</fullName>
    </submittedName>
</protein>
<dbReference type="OrthoDB" id="2886328at2"/>
<evidence type="ECO:0000313" key="2">
    <source>
        <dbReference type="EMBL" id="SES36868.1"/>
    </source>
</evidence>
<dbReference type="AlphaFoldDB" id="A0A1H9WSG3"/>
<keyword evidence="3" id="KW-1185">Reference proteome</keyword>
<dbReference type="Proteomes" id="UP000198571">
    <property type="component" value="Unassembled WGS sequence"/>
</dbReference>
<dbReference type="EMBL" id="FOGT01000019">
    <property type="protein sequence ID" value="SES36868.1"/>
    <property type="molecule type" value="Genomic_DNA"/>
</dbReference>
<sequence length="113" mass="12403">MKKLNSLISAAFLLMGALIAGLFIFANGDGLKKEAEEKALALIEDLHDRDINGLSVESADRAREYGSYAISVKDETEGNVYHIAVILNEEQTDIDFAIDVTGTYDKYGLAYCH</sequence>
<proteinExistence type="predicted"/>
<organism evidence="2 3">
    <name type="scientific">Salipaludibacillus aurantiacus</name>
    <dbReference type="NCBI Taxonomy" id="1601833"/>
    <lineage>
        <taxon>Bacteria</taxon>
        <taxon>Bacillati</taxon>
        <taxon>Bacillota</taxon>
        <taxon>Bacilli</taxon>
        <taxon>Bacillales</taxon>
        <taxon>Bacillaceae</taxon>
    </lineage>
</organism>
<reference evidence="3" key="1">
    <citation type="submission" date="2016-10" db="EMBL/GenBank/DDBJ databases">
        <authorList>
            <person name="Varghese N."/>
            <person name="Submissions S."/>
        </authorList>
    </citation>
    <scope>NUCLEOTIDE SEQUENCE [LARGE SCALE GENOMIC DNA]</scope>
    <source>
        <strain evidence="3">S9</strain>
    </source>
</reference>
<accession>A0A1H9WSG3</accession>
<keyword evidence="1" id="KW-0472">Membrane</keyword>
<keyword evidence="1" id="KW-1133">Transmembrane helix</keyword>
<keyword evidence="1" id="KW-0812">Transmembrane</keyword>
<evidence type="ECO:0000256" key="1">
    <source>
        <dbReference type="SAM" id="Phobius"/>
    </source>
</evidence>
<gene>
    <name evidence="2" type="ORF">SAMN05518684_11987</name>
</gene>